<sequence>MTVLALAAPALAGCSSINEKVGAGMGDIIPQWAGGLPANAPPRPGTAEYDRFMQERERQRQMPAAERDKETQSNANAQATAPGR</sequence>
<evidence type="ECO:0008006" key="4">
    <source>
        <dbReference type="Google" id="ProtNLM"/>
    </source>
</evidence>
<dbReference type="EMBL" id="CP088156">
    <property type="protein sequence ID" value="UFZ08633.1"/>
    <property type="molecule type" value="Genomic_DNA"/>
</dbReference>
<evidence type="ECO:0000313" key="2">
    <source>
        <dbReference type="EMBL" id="UFZ08633.1"/>
    </source>
</evidence>
<evidence type="ECO:0000313" key="3">
    <source>
        <dbReference type="Proteomes" id="UP001431010"/>
    </source>
</evidence>
<organism evidence="2 3">
    <name type="scientific">Bradyrhizobium ontarionense</name>
    <dbReference type="NCBI Taxonomy" id="2898149"/>
    <lineage>
        <taxon>Bacteria</taxon>
        <taxon>Pseudomonadati</taxon>
        <taxon>Pseudomonadota</taxon>
        <taxon>Alphaproteobacteria</taxon>
        <taxon>Hyphomicrobiales</taxon>
        <taxon>Nitrobacteraceae</taxon>
        <taxon>Bradyrhizobium</taxon>
    </lineage>
</organism>
<feature type="compositionally biased region" description="Basic and acidic residues" evidence="1">
    <location>
        <begin position="53"/>
        <end position="71"/>
    </location>
</feature>
<dbReference type="Proteomes" id="UP001431010">
    <property type="component" value="Chromosome"/>
</dbReference>
<proteinExistence type="predicted"/>
<name>A0ABY3RPV5_9BRAD</name>
<evidence type="ECO:0000256" key="1">
    <source>
        <dbReference type="SAM" id="MobiDB-lite"/>
    </source>
</evidence>
<feature type="region of interest" description="Disordered" evidence="1">
    <location>
        <begin position="53"/>
        <end position="84"/>
    </location>
</feature>
<protein>
    <recommendedName>
        <fullName evidence="4">Lipoprotein</fullName>
    </recommendedName>
</protein>
<reference evidence="2" key="1">
    <citation type="journal article" date="2024" name="Antonie Van Leeuwenhoek">
        <title>Bradyrhizobium ontarionense sp. nov., a novel bacterial symbiont isolated from Aeschynomene indica (Indian jointvetch), harbours photosynthesis, nitrogen fixation and nitrous oxide (N2O) reductase genes.</title>
        <authorList>
            <person name="Bromfield E.S.P."/>
            <person name="Cloutier S."/>
        </authorList>
    </citation>
    <scope>NUCLEOTIDE SEQUENCE</scope>
    <source>
        <strain evidence="2">A19</strain>
    </source>
</reference>
<feature type="compositionally biased region" description="Polar residues" evidence="1">
    <location>
        <begin position="72"/>
        <end position="84"/>
    </location>
</feature>
<gene>
    <name evidence="2" type="ORF">LQG66_35030</name>
</gene>
<keyword evidence="3" id="KW-1185">Reference proteome</keyword>
<accession>A0ABY3RPV5</accession>